<keyword evidence="2" id="KW-1185">Reference proteome</keyword>
<dbReference type="Proteomes" id="UP000621500">
    <property type="component" value="Unassembled WGS sequence"/>
</dbReference>
<dbReference type="RefSeq" id="WP_203857881.1">
    <property type="nucleotide sequence ID" value="NZ_BAAAZQ010000004.1"/>
</dbReference>
<accession>A0ABQ4ENV3</accession>
<sequence length="138" mass="15155">MRTDMTSLALWDPGWYDLDQPLKVGRQDRFAFHHGIVSPGYDLVFANGLGTNWDYRSATVETIEHPEFGLLDEVDTTTGFGEYTFRLQDGRWVTVEAEESPGAVNAASPDFPVDASRAGSSDWALVVVLSGVTNANRG</sequence>
<comment type="caution">
    <text evidence="1">The sequence shown here is derived from an EMBL/GenBank/DDBJ whole genome shotgun (WGS) entry which is preliminary data.</text>
</comment>
<name>A0ABQ4ENV3_9ACTN</name>
<organism evidence="1 2">
    <name type="scientific">Plantactinospora mayteni</name>
    <dbReference type="NCBI Taxonomy" id="566021"/>
    <lineage>
        <taxon>Bacteria</taxon>
        <taxon>Bacillati</taxon>
        <taxon>Actinomycetota</taxon>
        <taxon>Actinomycetes</taxon>
        <taxon>Micromonosporales</taxon>
        <taxon>Micromonosporaceae</taxon>
        <taxon>Plantactinospora</taxon>
    </lineage>
</organism>
<proteinExistence type="predicted"/>
<gene>
    <name evidence="1" type="ORF">Pma05_29060</name>
</gene>
<dbReference type="EMBL" id="BONX01000018">
    <property type="protein sequence ID" value="GIG96333.1"/>
    <property type="molecule type" value="Genomic_DNA"/>
</dbReference>
<reference evidence="1 2" key="1">
    <citation type="submission" date="2021-01" db="EMBL/GenBank/DDBJ databases">
        <title>Whole genome shotgun sequence of Plantactinospora mayteni NBRC 109088.</title>
        <authorList>
            <person name="Komaki H."/>
            <person name="Tamura T."/>
        </authorList>
    </citation>
    <scope>NUCLEOTIDE SEQUENCE [LARGE SCALE GENOMIC DNA]</scope>
    <source>
        <strain evidence="1 2">NBRC 109088</strain>
    </source>
</reference>
<evidence type="ECO:0000313" key="2">
    <source>
        <dbReference type="Proteomes" id="UP000621500"/>
    </source>
</evidence>
<evidence type="ECO:0000313" key="1">
    <source>
        <dbReference type="EMBL" id="GIG96333.1"/>
    </source>
</evidence>
<protein>
    <submittedName>
        <fullName evidence="1">Uncharacterized protein</fullName>
    </submittedName>
</protein>